<dbReference type="GO" id="GO:0005737">
    <property type="term" value="C:cytoplasm"/>
    <property type="evidence" value="ECO:0007669"/>
    <property type="project" value="TreeGrafter"/>
</dbReference>
<dbReference type="Gene3D" id="2.30.40.10">
    <property type="entry name" value="Urease, subunit C, domain 1"/>
    <property type="match status" value="1"/>
</dbReference>
<feature type="non-terminal residue" evidence="6">
    <location>
        <position position="318"/>
    </location>
</feature>
<dbReference type="EMBL" id="UINC01072562">
    <property type="protein sequence ID" value="SVC08296.1"/>
    <property type="molecule type" value="Genomic_DNA"/>
</dbReference>
<dbReference type="InterPro" id="IPR032466">
    <property type="entry name" value="Metal_Hydrolase"/>
</dbReference>
<dbReference type="InterPro" id="IPR004722">
    <property type="entry name" value="DHOase"/>
</dbReference>
<dbReference type="InterPro" id="IPR024403">
    <property type="entry name" value="DHOase_cat"/>
</dbReference>
<evidence type="ECO:0000259" key="5">
    <source>
        <dbReference type="Pfam" id="PF12890"/>
    </source>
</evidence>
<dbReference type="AlphaFoldDB" id="A0A382J8S1"/>
<dbReference type="InterPro" id="IPR011059">
    <property type="entry name" value="Metal-dep_hydrolase_composite"/>
</dbReference>
<evidence type="ECO:0000313" key="6">
    <source>
        <dbReference type="EMBL" id="SVC08296.1"/>
    </source>
</evidence>
<reference evidence="6" key="1">
    <citation type="submission" date="2018-05" db="EMBL/GenBank/DDBJ databases">
        <authorList>
            <person name="Lanie J.A."/>
            <person name="Ng W.-L."/>
            <person name="Kazmierczak K.M."/>
            <person name="Andrzejewski T.M."/>
            <person name="Davidsen T.M."/>
            <person name="Wayne K.J."/>
            <person name="Tettelin H."/>
            <person name="Glass J.I."/>
            <person name="Rusch D."/>
            <person name="Podicherti R."/>
            <person name="Tsui H.-C.T."/>
            <person name="Winkler M.E."/>
        </authorList>
    </citation>
    <scope>NUCLEOTIDE SEQUENCE</scope>
</reference>
<accession>A0A382J8S1</accession>
<dbReference type="NCBIfam" id="TIGR00857">
    <property type="entry name" value="pyrC_multi"/>
    <property type="match status" value="1"/>
</dbReference>
<dbReference type="GO" id="GO:0006145">
    <property type="term" value="P:purine nucleobase catabolic process"/>
    <property type="evidence" value="ECO:0007669"/>
    <property type="project" value="TreeGrafter"/>
</dbReference>
<gene>
    <name evidence="6" type="ORF">METZ01_LOCUS261150</name>
</gene>
<dbReference type="GO" id="GO:0004038">
    <property type="term" value="F:allantoinase activity"/>
    <property type="evidence" value="ECO:0007669"/>
    <property type="project" value="TreeGrafter"/>
</dbReference>
<dbReference type="InterPro" id="IPR002195">
    <property type="entry name" value="Dihydroorotase_CS"/>
</dbReference>
<dbReference type="Pfam" id="PF12890">
    <property type="entry name" value="DHOase"/>
    <property type="match status" value="1"/>
</dbReference>
<keyword evidence="2" id="KW-0479">Metal-binding</keyword>
<dbReference type="GO" id="GO:0046872">
    <property type="term" value="F:metal ion binding"/>
    <property type="evidence" value="ECO:0007669"/>
    <property type="project" value="UniProtKB-KW"/>
</dbReference>
<dbReference type="PANTHER" id="PTHR43668:SF2">
    <property type="entry name" value="ALLANTOINASE"/>
    <property type="match status" value="1"/>
</dbReference>
<dbReference type="Gene3D" id="3.20.20.140">
    <property type="entry name" value="Metal-dependent hydrolases"/>
    <property type="match status" value="1"/>
</dbReference>
<keyword evidence="4" id="KW-0665">Pyrimidine biosynthesis</keyword>
<feature type="domain" description="Dihydroorotase catalytic" evidence="5">
    <location>
        <begin position="2"/>
        <end position="169"/>
    </location>
</feature>
<comment type="cofactor">
    <cofactor evidence="1">
        <name>Zn(2+)</name>
        <dbReference type="ChEBI" id="CHEBI:29105"/>
    </cofactor>
</comment>
<evidence type="ECO:0000256" key="3">
    <source>
        <dbReference type="ARBA" id="ARBA00022801"/>
    </source>
</evidence>
<keyword evidence="3" id="KW-0378">Hydrolase</keyword>
<dbReference type="InterPro" id="IPR050138">
    <property type="entry name" value="DHOase/Allantoinase_Hydrolase"/>
</dbReference>
<protein>
    <recommendedName>
        <fullName evidence="5">Dihydroorotase catalytic domain-containing protein</fullName>
    </recommendedName>
</protein>
<dbReference type="GO" id="GO:0006221">
    <property type="term" value="P:pyrimidine nucleotide biosynthetic process"/>
    <property type="evidence" value="ECO:0007669"/>
    <property type="project" value="UniProtKB-KW"/>
</dbReference>
<sequence>MEDKETLETGARAAFSGGFTRVCVMPNTNPPLDSPESIRFIIEKTIDLPVKIFPIGAITKNQRGTEITEIGEMVTAGAVAVSDDGLPVQNGQVLRYAFEYAKKYGVPVINHAEDICLRNEGVMNESPVSTRLGLPGNPDISESVMVHRDLEIADYCNGRIHVPHVSTRKSVDLIRQYRAKGHNVTAEVTPHHIGLTEERILDYDTNAKVAPPLRSSSDREALIEGLMDGTIDCIATDHAPHTIEEKEMDFINAPCGMIGLESAFGLCHTVMTNAGASSEDVIQWLTKGPASVMGWKMEALEIGKLAEIVIIDTKKKWM</sequence>
<evidence type="ECO:0000256" key="4">
    <source>
        <dbReference type="ARBA" id="ARBA00022975"/>
    </source>
</evidence>
<evidence type="ECO:0000256" key="1">
    <source>
        <dbReference type="ARBA" id="ARBA00001947"/>
    </source>
</evidence>
<name>A0A382J8S1_9ZZZZ</name>
<dbReference type="CDD" id="cd01317">
    <property type="entry name" value="DHOase_IIa"/>
    <property type="match status" value="1"/>
</dbReference>
<proteinExistence type="predicted"/>
<dbReference type="GO" id="GO:0004151">
    <property type="term" value="F:dihydroorotase activity"/>
    <property type="evidence" value="ECO:0007669"/>
    <property type="project" value="InterPro"/>
</dbReference>
<organism evidence="6">
    <name type="scientific">marine metagenome</name>
    <dbReference type="NCBI Taxonomy" id="408172"/>
    <lineage>
        <taxon>unclassified sequences</taxon>
        <taxon>metagenomes</taxon>
        <taxon>ecological metagenomes</taxon>
    </lineage>
</organism>
<dbReference type="PANTHER" id="PTHR43668">
    <property type="entry name" value="ALLANTOINASE"/>
    <property type="match status" value="1"/>
</dbReference>
<evidence type="ECO:0000256" key="2">
    <source>
        <dbReference type="ARBA" id="ARBA00022723"/>
    </source>
</evidence>
<dbReference type="PROSITE" id="PS00483">
    <property type="entry name" value="DIHYDROOROTASE_2"/>
    <property type="match status" value="1"/>
</dbReference>
<dbReference type="SUPFAM" id="SSF51556">
    <property type="entry name" value="Metallo-dependent hydrolases"/>
    <property type="match status" value="1"/>
</dbReference>